<dbReference type="InterPro" id="IPR005135">
    <property type="entry name" value="Endo/exonuclease/phosphatase"/>
</dbReference>
<reference evidence="3 4" key="1">
    <citation type="journal article" date="2011" name="Science">
        <title>The ecoresponsive genome of Daphnia pulex.</title>
        <authorList>
            <person name="Colbourne J.K."/>
            <person name="Pfrender M.E."/>
            <person name="Gilbert D."/>
            <person name="Thomas W.K."/>
            <person name="Tucker A."/>
            <person name="Oakley T.H."/>
            <person name="Tokishita S."/>
            <person name="Aerts A."/>
            <person name="Arnold G.J."/>
            <person name="Basu M.K."/>
            <person name="Bauer D.J."/>
            <person name="Caceres C.E."/>
            <person name="Carmel L."/>
            <person name="Casola C."/>
            <person name="Choi J.H."/>
            <person name="Detter J.C."/>
            <person name="Dong Q."/>
            <person name="Dusheyko S."/>
            <person name="Eads B.D."/>
            <person name="Frohlich T."/>
            <person name="Geiler-Samerotte K.A."/>
            <person name="Gerlach D."/>
            <person name="Hatcher P."/>
            <person name="Jogdeo S."/>
            <person name="Krijgsveld J."/>
            <person name="Kriventseva E.V."/>
            <person name="Kultz D."/>
            <person name="Laforsch C."/>
            <person name="Lindquist E."/>
            <person name="Lopez J."/>
            <person name="Manak J.R."/>
            <person name="Muller J."/>
            <person name="Pangilinan J."/>
            <person name="Patwardhan R.P."/>
            <person name="Pitluck S."/>
            <person name="Pritham E.J."/>
            <person name="Rechtsteiner A."/>
            <person name="Rho M."/>
            <person name="Rogozin I.B."/>
            <person name="Sakarya O."/>
            <person name="Salamov A."/>
            <person name="Schaack S."/>
            <person name="Shapiro H."/>
            <person name="Shiga Y."/>
            <person name="Skalitzky C."/>
            <person name="Smith Z."/>
            <person name="Souvorov A."/>
            <person name="Sung W."/>
            <person name="Tang Z."/>
            <person name="Tsuchiya D."/>
            <person name="Tu H."/>
            <person name="Vos H."/>
            <person name="Wang M."/>
            <person name="Wolf Y.I."/>
            <person name="Yamagata H."/>
            <person name="Yamada T."/>
            <person name="Ye Y."/>
            <person name="Shaw J.R."/>
            <person name="Andrews J."/>
            <person name="Crease T.J."/>
            <person name="Tang H."/>
            <person name="Lucas S.M."/>
            <person name="Robertson H.M."/>
            <person name="Bork P."/>
            <person name="Koonin E.V."/>
            <person name="Zdobnov E.M."/>
            <person name="Grigoriev I.V."/>
            <person name="Lynch M."/>
            <person name="Boore J.L."/>
        </authorList>
    </citation>
    <scope>NUCLEOTIDE SEQUENCE [LARGE SCALE GENOMIC DNA]</scope>
</reference>
<gene>
    <name evidence="3" type="ORF">DAPPUDRAFT_302699</name>
</gene>
<dbReference type="SUPFAM" id="SSF56219">
    <property type="entry name" value="DNase I-like"/>
    <property type="match status" value="1"/>
</dbReference>
<dbReference type="EMBL" id="GL734001">
    <property type="protein sequence ID" value="EFX61903.1"/>
    <property type="molecule type" value="Genomic_DNA"/>
</dbReference>
<dbReference type="Pfam" id="PF03372">
    <property type="entry name" value="Exo_endo_phos"/>
    <property type="match status" value="1"/>
</dbReference>
<accession>E9I279</accession>
<keyword evidence="4" id="KW-1185">Reference proteome</keyword>
<dbReference type="OMA" id="WRPPQFC"/>
<dbReference type="AlphaFoldDB" id="E9I279"/>
<dbReference type="STRING" id="6669.E9I279"/>
<dbReference type="PANTHER" id="PTHR12121">
    <property type="entry name" value="CARBON CATABOLITE REPRESSOR PROTEIN 4"/>
    <property type="match status" value="1"/>
</dbReference>
<feature type="region of interest" description="Disordered" evidence="1">
    <location>
        <begin position="1"/>
        <end position="21"/>
    </location>
</feature>
<evidence type="ECO:0000313" key="3">
    <source>
        <dbReference type="EMBL" id="EFX61903.1"/>
    </source>
</evidence>
<feature type="domain" description="Endonuclease/exonuclease/phosphatase" evidence="2">
    <location>
        <begin position="86"/>
        <end position="446"/>
    </location>
</feature>
<dbReference type="InterPro" id="IPR036691">
    <property type="entry name" value="Endo/exonu/phosph_ase_sf"/>
</dbReference>
<dbReference type="OrthoDB" id="10253982at2759"/>
<evidence type="ECO:0000259" key="2">
    <source>
        <dbReference type="Pfam" id="PF03372"/>
    </source>
</evidence>
<sequence>MGTSGSQAPTQNRTQVSGNQQRRQAYAYGCANLLYEESEIDPIKLKEKKLRYRLSSLRKWEYTKFGRELQQRQIRPPAQSLKFTVLSYNVLAQHLLEEHTYLYRKADPEALDWNSRAERILREVRDNQADVLCLQEVQSDHYETFYVPKLTAMGFTGVFKKRTGDKPDGCAIFFRDSKFELKNSISVEYCKPDVELLDRDNIGLIALLTPRILHSRNSADEDLPFIVVATTHLLYNPRRHDIKLAQLQLLFAELDLIAFNSSKATSKNNNGISYHPTILTGDFNLTPNTSIYDFITRGSLQFKGLSRRQLTPEDRGHVLDKELIPPHLNVTDQCQHLHATERRIPLVGHSSSQLSNGESSVERFSTGQLSHQLQLQSVYPHRLNRLNGANEATTFQNEWVTVDYIFHNGLQFKNPNLQLLSRLGLLAGQELDGLGGLPSLASPSDHLPLVARFLWKYKGL</sequence>
<dbReference type="Gene3D" id="3.60.10.10">
    <property type="entry name" value="Endonuclease/exonuclease/phosphatase"/>
    <property type="match status" value="1"/>
</dbReference>
<dbReference type="KEGG" id="dpx:DAPPUDRAFT_302699"/>
<protein>
    <recommendedName>
        <fullName evidence="2">Endonuclease/exonuclease/phosphatase domain-containing protein</fullName>
    </recommendedName>
</protein>
<dbReference type="GO" id="GO:0003730">
    <property type="term" value="F:mRNA 3'-UTR binding"/>
    <property type="evidence" value="ECO:0000318"/>
    <property type="project" value="GO_Central"/>
</dbReference>
<dbReference type="PhylomeDB" id="E9I279"/>
<evidence type="ECO:0000313" key="4">
    <source>
        <dbReference type="Proteomes" id="UP000000305"/>
    </source>
</evidence>
<dbReference type="eggNOG" id="KOG2338">
    <property type="taxonomic scope" value="Eukaryota"/>
</dbReference>
<dbReference type="PANTHER" id="PTHR12121:SF34">
    <property type="entry name" value="PROTEIN ANGEL"/>
    <property type="match status" value="1"/>
</dbReference>
<dbReference type="InParanoid" id="E9I279"/>
<organism evidence="3 4">
    <name type="scientific">Daphnia pulex</name>
    <name type="common">Water flea</name>
    <dbReference type="NCBI Taxonomy" id="6669"/>
    <lineage>
        <taxon>Eukaryota</taxon>
        <taxon>Metazoa</taxon>
        <taxon>Ecdysozoa</taxon>
        <taxon>Arthropoda</taxon>
        <taxon>Crustacea</taxon>
        <taxon>Branchiopoda</taxon>
        <taxon>Diplostraca</taxon>
        <taxon>Cladocera</taxon>
        <taxon>Anomopoda</taxon>
        <taxon>Daphniidae</taxon>
        <taxon>Daphnia</taxon>
    </lineage>
</organism>
<dbReference type="InterPro" id="IPR050410">
    <property type="entry name" value="CCR4/nocturin_mRNA_transcr"/>
</dbReference>
<proteinExistence type="predicted"/>
<dbReference type="FunCoup" id="E9I279">
    <property type="interactions" value="36"/>
</dbReference>
<dbReference type="Proteomes" id="UP000000305">
    <property type="component" value="Unassembled WGS sequence"/>
</dbReference>
<name>E9I279_DAPPU</name>
<evidence type="ECO:0000256" key="1">
    <source>
        <dbReference type="SAM" id="MobiDB-lite"/>
    </source>
</evidence>
<dbReference type="GO" id="GO:0003824">
    <property type="term" value="F:catalytic activity"/>
    <property type="evidence" value="ECO:0007669"/>
    <property type="project" value="InterPro"/>
</dbReference>
<dbReference type="HOGENOM" id="CLU_016428_0_2_1"/>